<evidence type="ECO:0008006" key="3">
    <source>
        <dbReference type="Google" id="ProtNLM"/>
    </source>
</evidence>
<sequence>MQTASVHTSPDPFAVSSRGVLTVAVDRMQNLIKVVGKGFWSVDYVAAHIREFEAVLIEARRGGQPSRTLVDLRDAPVQAPEVAAMLHSAMCRMYRPPERAAIIVASSLVKMQMKRGFNPRTHGVFTSETAAELWLNAYHRAC</sequence>
<name>A0A5D9CD87_9SPHN</name>
<protein>
    <recommendedName>
        <fullName evidence="3">STAS/SEC14 domain-containing protein</fullName>
    </recommendedName>
</protein>
<accession>A0A5D9CD87</accession>
<dbReference type="AlphaFoldDB" id="A0A5D9CD87"/>
<dbReference type="RefSeq" id="WP_149520956.1">
    <property type="nucleotide sequence ID" value="NZ_VTOU01000001.1"/>
</dbReference>
<dbReference type="Proteomes" id="UP000322077">
    <property type="component" value="Unassembled WGS sequence"/>
</dbReference>
<organism evidence="1 2">
    <name type="scientific">Sphingomonas montanisoli</name>
    <dbReference type="NCBI Taxonomy" id="2606412"/>
    <lineage>
        <taxon>Bacteria</taxon>
        <taxon>Pseudomonadati</taxon>
        <taxon>Pseudomonadota</taxon>
        <taxon>Alphaproteobacteria</taxon>
        <taxon>Sphingomonadales</taxon>
        <taxon>Sphingomonadaceae</taxon>
        <taxon>Sphingomonas</taxon>
    </lineage>
</organism>
<comment type="caution">
    <text evidence="1">The sequence shown here is derived from an EMBL/GenBank/DDBJ whole genome shotgun (WGS) entry which is preliminary data.</text>
</comment>
<keyword evidence="2" id="KW-1185">Reference proteome</keyword>
<evidence type="ECO:0000313" key="2">
    <source>
        <dbReference type="Proteomes" id="UP000322077"/>
    </source>
</evidence>
<dbReference type="EMBL" id="VTOU01000001">
    <property type="protein sequence ID" value="TZG29297.1"/>
    <property type="molecule type" value="Genomic_DNA"/>
</dbReference>
<proteinExistence type="predicted"/>
<evidence type="ECO:0000313" key="1">
    <source>
        <dbReference type="EMBL" id="TZG29297.1"/>
    </source>
</evidence>
<gene>
    <name evidence="1" type="ORF">FYJ91_03985</name>
</gene>
<reference evidence="1 2" key="1">
    <citation type="submission" date="2019-08" db="EMBL/GenBank/DDBJ databases">
        <authorList>
            <person name="Wang G."/>
            <person name="Xu Z."/>
        </authorList>
    </citation>
    <scope>NUCLEOTIDE SEQUENCE [LARGE SCALE GENOMIC DNA]</scope>
    <source>
        <strain evidence="1 2">ZX</strain>
    </source>
</reference>